<proteinExistence type="predicted"/>
<feature type="non-terminal residue" evidence="1">
    <location>
        <position position="1"/>
    </location>
</feature>
<name>A0A146KD17_9EUKA</name>
<dbReference type="AlphaFoldDB" id="A0A146KD17"/>
<organism evidence="1">
    <name type="scientific">Trepomonas sp. PC1</name>
    <dbReference type="NCBI Taxonomy" id="1076344"/>
    <lineage>
        <taxon>Eukaryota</taxon>
        <taxon>Metamonada</taxon>
        <taxon>Diplomonadida</taxon>
        <taxon>Hexamitidae</taxon>
        <taxon>Hexamitinae</taxon>
        <taxon>Trepomonas</taxon>
    </lineage>
</organism>
<reference evidence="1" key="1">
    <citation type="submission" date="2015-07" db="EMBL/GenBank/DDBJ databases">
        <title>Adaptation to a free-living lifestyle via gene acquisitions in the diplomonad Trepomonas sp. PC1.</title>
        <authorList>
            <person name="Xu F."/>
            <person name="Jerlstrom-Hultqvist J."/>
            <person name="Kolisko M."/>
            <person name="Simpson A.G.B."/>
            <person name="Roger A.J."/>
            <person name="Svard S.G."/>
            <person name="Andersson J.O."/>
        </authorList>
    </citation>
    <scope>NUCLEOTIDE SEQUENCE</scope>
    <source>
        <strain evidence="1">PC1</strain>
    </source>
</reference>
<accession>A0A146KD17</accession>
<protein>
    <submittedName>
        <fullName evidence="1">Dynein heavy chain</fullName>
    </submittedName>
</protein>
<evidence type="ECO:0000313" key="1">
    <source>
        <dbReference type="EMBL" id="JAP93331.1"/>
    </source>
</evidence>
<gene>
    <name evidence="1" type="ORF">TPC1_14430</name>
</gene>
<dbReference type="EMBL" id="GDID01003275">
    <property type="protein sequence ID" value="JAP93331.1"/>
    <property type="molecule type" value="Transcribed_RNA"/>
</dbReference>
<feature type="non-terminal residue" evidence="1">
    <location>
        <position position="111"/>
    </location>
</feature>
<sequence length="111" mass="13196">QLFTLLWSVLAHNKLWLKNGNYVNLQNIQFVITGAKYDLVPVRIKRLMGHIQHIQEFKTEASIQQIIDKIEQPSNKYQQWLQQMVSQQEKLEIQAKTQKLDYYIALPDMLK</sequence>